<dbReference type="AlphaFoldDB" id="A0A0M3IG21"/>
<sequence length="154" mass="16773">MDGYTSPGDLTMTQKLVLLADEVIYASTILVSSAEFRVAAPEGTRVAAVPDVRWSQLDPVDVDCSENGVARMTSFTAIHCLAIMRWGGALQGAEMKKAMETTGVPAGGHLNVGSSACHGGKKFDKKMWVEHAFQCKYFPENDMIFLCNRRVIIS</sequence>
<dbReference type="Proteomes" id="UP000036681">
    <property type="component" value="Unplaced"/>
</dbReference>
<evidence type="ECO:0000313" key="2">
    <source>
        <dbReference type="WBParaSite" id="ALUE_0001720701-mRNA-1"/>
    </source>
</evidence>
<accession>A0A0M3IG21</accession>
<evidence type="ECO:0000313" key="1">
    <source>
        <dbReference type="Proteomes" id="UP000036681"/>
    </source>
</evidence>
<keyword evidence="1" id="KW-1185">Reference proteome</keyword>
<dbReference type="WBParaSite" id="ALUE_0001720701-mRNA-1">
    <property type="protein sequence ID" value="ALUE_0001720701-mRNA-1"/>
    <property type="gene ID" value="ALUE_0001720701"/>
</dbReference>
<name>A0A0M3IG21_ASCLU</name>
<protein>
    <submittedName>
        <fullName evidence="2">Nucleotid_trans domain-containing protein</fullName>
    </submittedName>
</protein>
<organism evidence="1 2">
    <name type="scientific">Ascaris lumbricoides</name>
    <name type="common">Giant roundworm</name>
    <dbReference type="NCBI Taxonomy" id="6252"/>
    <lineage>
        <taxon>Eukaryota</taxon>
        <taxon>Metazoa</taxon>
        <taxon>Ecdysozoa</taxon>
        <taxon>Nematoda</taxon>
        <taxon>Chromadorea</taxon>
        <taxon>Rhabditida</taxon>
        <taxon>Spirurina</taxon>
        <taxon>Ascaridomorpha</taxon>
        <taxon>Ascaridoidea</taxon>
        <taxon>Ascarididae</taxon>
        <taxon>Ascaris</taxon>
    </lineage>
</organism>
<proteinExistence type="predicted"/>
<reference evidence="2" key="1">
    <citation type="submission" date="2017-02" db="UniProtKB">
        <authorList>
            <consortium name="WormBaseParasite"/>
        </authorList>
    </citation>
    <scope>IDENTIFICATION</scope>
</reference>